<proteinExistence type="predicted"/>
<evidence type="ECO:0008006" key="3">
    <source>
        <dbReference type="Google" id="ProtNLM"/>
    </source>
</evidence>
<dbReference type="Proteomes" id="UP001172054">
    <property type="component" value="Unassembled WGS sequence"/>
</dbReference>
<accession>A0ABT8MU02</accession>
<dbReference type="InterPro" id="IPR011009">
    <property type="entry name" value="Kinase-like_dom_sf"/>
</dbReference>
<evidence type="ECO:0000313" key="1">
    <source>
        <dbReference type="EMBL" id="MDN7228268.1"/>
    </source>
</evidence>
<dbReference type="SUPFAM" id="SSF56112">
    <property type="entry name" value="Protein kinase-like (PK-like)"/>
    <property type="match status" value="1"/>
</dbReference>
<reference evidence="1 2" key="1">
    <citation type="submission" date="2023-06" db="EMBL/GenBank/DDBJ databases">
        <title>Novel species in genus Planococcus.</title>
        <authorList>
            <person name="Ning S."/>
        </authorList>
    </citation>
    <scope>NUCLEOTIDE SEQUENCE [LARGE SCALE GENOMIC DNA]</scope>
    <source>
        <strain evidence="1 2">N064</strain>
    </source>
</reference>
<evidence type="ECO:0000313" key="2">
    <source>
        <dbReference type="Proteomes" id="UP001172054"/>
    </source>
</evidence>
<organism evidence="1 2">
    <name type="scientific">Planococcus liqunii</name>
    <dbReference type="NCBI Taxonomy" id="3058394"/>
    <lineage>
        <taxon>Bacteria</taxon>
        <taxon>Bacillati</taxon>
        <taxon>Bacillota</taxon>
        <taxon>Bacilli</taxon>
        <taxon>Bacillales</taxon>
        <taxon>Caryophanaceae</taxon>
        <taxon>Planococcus</taxon>
    </lineage>
</organism>
<dbReference type="EMBL" id="JAUJWW010000005">
    <property type="protein sequence ID" value="MDN7228268.1"/>
    <property type="molecule type" value="Genomic_DNA"/>
</dbReference>
<dbReference type="RefSeq" id="WP_301726721.1">
    <property type="nucleotide sequence ID" value="NZ_JAUJWW010000005.1"/>
</dbReference>
<gene>
    <name evidence="1" type="ORF">QWY15_13270</name>
</gene>
<keyword evidence="2" id="KW-1185">Reference proteome</keyword>
<sequence>MEKSKLKAATMHADVEVVEFLGEGAWHYAWKVKKGSDKLVLRIPKDIAYGKPIPFNEEALKAEYGGTELYYRSVNKAVGGAAPEFFKFHVSAELAYTLETYGGEQIDLHSTTEATAFQIGKEIGEIHRKTEEVPHGLDGFGYLTWSEEKGLRGSISGDARKFLDEESAEHLADYQALCAAYSEFEDKVLFQTIQLAVDLRKKSFSKLLLVNQDASPENILMNGNRVCLIDPYPSIYYPRGMAGNFMNLYETYFIALAQTERYKKHRFAACDRQLKMMAKGFMEGYSAGDLKVAAEVKGEQLLQLLEIANIHRQLLAENLTEETMIRYGNKEEIKKRLLFLSEELKTLASQQVKQLEDLVVEELK</sequence>
<name>A0ABT8MU02_9BACL</name>
<comment type="caution">
    <text evidence="1">The sequence shown here is derived from an EMBL/GenBank/DDBJ whole genome shotgun (WGS) entry which is preliminary data.</text>
</comment>
<protein>
    <recommendedName>
        <fullName evidence="3">Aminoglycoside phosphotransferase domain-containing protein</fullName>
    </recommendedName>
</protein>